<sequence length="234" mass="26397">MSTRFKISTFIFFFFASINLSAQSFYKEKNSRDNIVSIGIGPSFAYLDNGGPYRDFSFNIKPSVSLSLTKRLTERFDLRATAGAQWIESTKNASPTVQGIWFENNAAYTAVGAAYYFDVMPSVNLVAFENHMNRSIVNLYGGLGLGVMYSVTDQTKSYSEDAQIYREKLTTAYIPLRAGLSYTLGPYSDIAIESTMMVNFSDNIDGNIGFNKFNDNLIQGQIVYRRYFFSSFDH</sequence>
<proteinExistence type="predicted"/>
<comment type="caution">
    <text evidence="2">The sequence shown here is derived from an EMBL/GenBank/DDBJ whole genome shotgun (WGS) entry which is preliminary data.</text>
</comment>
<accession>A0A2W7REI4</accession>
<evidence type="ECO:0000313" key="3">
    <source>
        <dbReference type="Proteomes" id="UP000248882"/>
    </source>
</evidence>
<keyword evidence="1" id="KW-0732">Signal</keyword>
<evidence type="ECO:0008006" key="4">
    <source>
        <dbReference type="Google" id="ProtNLM"/>
    </source>
</evidence>
<dbReference type="RefSeq" id="WP_111321310.1">
    <property type="nucleotide sequence ID" value="NZ_QKZT01000016.1"/>
</dbReference>
<dbReference type="AlphaFoldDB" id="A0A2W7REI4"/>
<dbReference type="Proteomes" id="UP000248882">
    <property type="component" value="Unassembled WGS sequence"/>
</dbReference>
<dbReference type="OrthoDB" id="838455at2"/>
<dbReference type="EMBL" id="QKZT01000016">
    <property type="protein sequence ID" value="PZX49125.1"/>
    <property type="molecule type" value="Genomic_DNA"/>
</dbReference>
<feature type="signal peptide" evidence="1">
    <location>
        <begin position="1"/>
        <end position="22"/>
    </location>
</feature>
<gene>
    <name evidence="2" type="ORF">LV85_03256</name>
</gene>
<reference evidence="2 3" key="1">
    <citation type="submission" date="2018-06" db="EMBL/GenBank/DDBJ databases">
        <title>Genomic Encyclopedia of Archaeal and Bacterial Type Strains, Phase II (KMG-II): from individual species to whole genera.</title>
        <authorList>
            <person name="Goeker M."/>
        </authorList>
    </citation>
    <scope>NUCLEOTIDE SEQUENCE [LARGE SCALE GENOMIC DNA]</scope>
    <source>
        <strain evidence="2 3">DSM 19830</strain>
    </source>
</reference>
<evidence type="ECO:0000256" key="1">
    <source>
        <dbReference type="SAM" id="SignalP"/>
    </source>
</evidence>
<feature type="chain" id="PRO_5015958767" description="Outer membrane protein with beta-barrel domain" evidence="1">
    <location>
        <begin position="23"/>
        <end position="234"/>
    </location>
</feature>
<name>A0A2W7REI4_9BACT</name>
<organism evidence="2 3">
    <name type="scientific">Algoriphagus chordae</name>
    <dbReference type="NCBI Taxonomy" id="237019"/>
    <lineage>
        <taxon>Bacteria</taxon>
        <taxon>Pseudomonadati</taxon>
        <taxon>Bacteroidota</taxon>
        <taxon>Cytophagia</taxon>
        <taxon>Cytophagales</taxon>
        <taxon>Cyclobacteriaceae</taxon>
        <taxon>Algoriphagus</taxon>
    </lineage>
</organism>
<keyword evidence="3" id="KW-1185">Reference proteome</keyword>
<evidence type="ECO:0000313" key="2">
    <source>
        <dbReference type="EMBL" id="PZX49125.1"/>
    </source>
</evidence>
<protein>
    <recommendedName>
        <fullName evidence="4">Outer membrane protein with beta-barrel domain</fullName>
    </recommendedName>
</protein>